<dbReference type="InterPro" id="IPR047698">
    <property type="entry name" value="ArsF-like"/>
</dbReference>
<protein>
    <recommendedName>
        <fullName evidence="2">Thioredoxin domain-containing protein</fullName>
    </recommendedName>
</protein>
<dbReference type="AlphaFoldDB" id="X1LC82"/>
<evidence type="ECO:0008006" key="2">
    <source>
        <dbReference type="Google" id="ProtNLM"/>
    </source>
</evidence>
<dbReference type="EMBL" id="BARV01008141">
    <property type="protein sequence ID" value="GAI16713.1"/>
    <property type="molecule type" value="Genomic_DNA"/>
</dbReference>
<gene>
    <name evidence="1" type="ORF">S06H3_16447</name>
</gene>
<name>X1LC82_9ZZZZ</name>
<comment type="caution">
    <text evidence="1">The sequence shown here is derived from an EMBL/GenBank/DDBJ whole genome shotgun (WGS) entry which is preliminary data.</text>
</comment>
<accession>X1LC82</accession>
<sequence>MADRVEVVYFHRRQRCGGCIYAEDGIRYTVETYFKDELASSKVTFEVFNVEDKENATVVDKYGAFTSSLFINTIKDGTDHIEEVKEIWFLLGNDEAFVKAVKSEIEKSLSEVT</sequence>
<reference evidence="1" key="1">
    <citation type="journal article" date="2014" name="Front. Microbiol.">
        <title>High frequency of phylogenetically diverse reductive dehalogenase-homologous genes in deep subseafloor sedimentary metagenomes.</title>
        <authorList>
            <person name="Kawai M."/>
            <person name="Futagami T."/>
            <person name="Toyoda A."/>
            <person name="Takaki Y."/>
            <person name="Nishi S."/>
            <person name="Hori S."/>
            <person name="Arai W."/>
            <person name="Tsubouchi T."/>
            <person name="Morono Y."/>
            <person name="Uchiyama I."/>
            <person name="Ito T."/>
            <person name="Fujiyama A."/>
            <person name="Inagaki F."/>
            <person name="Takami H."/>
        </authorList>
    </citation>
    <scope>NUCLEOTIDE SEQUENCE</scope>
    <source>
        <strain evidence="1">Expedition CK06-06</strain>
    </source>
</reference>
<evidence type="ECO:0000313" key="1">
    <source>
        <dbReference type="EMBL" id="GAI16713.1"/>
    </source>
</evidence>
<dbReference type="NCBIfam" id="NF040494">
    <property type="entry name" value="nitrored_ArsF"/>
    <property type="match status" value="1"/>
</dbReference>
<organism evidence="1">
    <name type="scientific">marine sediment metagenome</name>
    <dbReference type="NCBI Taxonomy" id="412755"/>
    <lineage>
        <taxon>unclassified sequences</taxon>
        <taxon>metagenomes</taxon>
        <taxon>ecological metagenomes</taxon>
    </lineage>
</organism>
<proteinExistence type="predicted"/>